<keyword evidence="2" id="KW-1185">Reference proteome</keyword>
<feature type="non-terminal residue" evidence="1">
    <location>
        <position position="1"/>
    </location>
</feature>
<protein>
    <submittedName>
        <fullName evidence="1">Uncharacterized protein</fullName>
    </submittedName>
</protein>
<reference evidence="1" key="1">
    <citation type="submission" date="2021-02" db="EMBL/GenBank/DDBJ databases">
        <title>First Annotated Genome of the Yellow-green Alga Tribonema minus.</title>
        <authorList>
            <person name="Mahan K.M."/>
        </authorList>
    </citation>
    <scope>NUCLEOTIDE SEQUENCE</scope>
    <source>
        <strain evidence="1">UTEX B ZZ1240</strain>
    </source>
</reference>
<evidence type="ECO:0000313" key="1">
    <source>
        <dbReference type="EMBL" id="KAG5178210.1"/>
    </source>
</evidence>
<comment type="caution">
    <text evidence="1">The sequence shown here is derived from an EMBL/GenBank/DDBJ whole genome shotgun (WGS) entry which is preliminary data.</text>
</comment>
<organism evidence="1 2">
    <name type="scientific">Tribonema minus</name>
    <dbReference type="NCBI Taxonomy" id="303371"/>
    <lineage>
        <taxon>Eukaryota</taxon>
        <taxon>Sar</taxon>
        <taxon>Stramenopiles</taxon>
        <taxon>Ochrophyta</taxon>
        <taxon>PX clade</taxon>
        <taxon>Xanthophyceae</taxon>
        <taxon>Tribonematales</taxon>
        <taxon>Tribonemataceae</taxon>
        <taxon>Tribonema</taxon>
    </lineage>
</organism>
<gene>
    <name evidence="1" type="ORF">JKP88DRAFT_169256</name>
</gene>
<accession>A0A836C9M0</accession>
<dbReference type="EMBL" id="JAFCMP010000517">
    <property type="protein sequence ID" value="KAG5178210.1"/>
    <property type="molecule type" value="Genomic_DNA"/>
</dbReference>
<dbReference type="AlphaFoldDB" id="A0A836C9M0"/>
<name>A0A836C9M0_9STRA</name>
<dbReference type="Proteomes" id="UP000664859">
    <property type="component" value="Unassembled WGS sequence"/>
</dbReference>
<proteinExistence type="predicted"/>
<sequence>CIYSGLPVKFAPFSNWQASIERLNNAKYYIIDNSALCALEFNTVACWTAAKAKYAETHTDIADTATMRANVREALSIPKGRKPRPACNTWSGGSL</sequence>
<evidence type="ECO:0000313" key="2">
    <source>
        <dbReference type="Proteomes" id="UP000664859"/>
    </source>
</evidence>